<feature type="chain" id="PRO_5015118202" evidence="1">
    <location>
        <begin position="27"/>
        <end position="392"/>
    </location>
</feature>
<evidence type="ECO:0000313" key="2">
    <source>
        <dbReference type="EMBL" id="PSC73557.1"/>
    </source>
</evidence>
<dbReference type="Pfam" id="PF07692">
    <property type="entry name" value="Fea1"/>
    <property type="match status" value="1"/>
</dbReference>
<organism evidence="2 3">
    <name type="scientific">Micractinium conductrix</name>
    <dbReference type="NCBI Taxonomy" id="554055"/>
    <lineage>
        <taxon>Eukaryota</taxon>
        <taxon>Viridiplantae</taxon>
        <taxon>Chlorophyta</taxon>
        <taxon>core chlorophytes</taxon>
        <taxon>Trebouxiophyceae</taxon>
        <taxon>Chlorellales</taxon>
        <taxon>Chlorellaceae</taxon>
        <taxon>Chlorella clade</taxon>
        <taxon>Micractinium</taxon>
    </lineage>
</organism>
<dbReference type="Proteomes" id="UP000239649">
    <property type="component" value="Unassembled WGS sequence"/>
</dbReference>
<evidence type="ECO:0000256" key="1">
    <source>
        <dbReference type="SAM" id="SignalP"/>
    </source>
</evidence>
<keyword evidence="1" id="KW-0732">Signal</keyword>
<keyword evidence="3" id="KW-1185">Reference proteome</keyword>
<feature type="signal peptide" evidence="1">
    <location>
        <begin position="1"/>
        <end position="26"/>
    </location>
</feature>
<protein>
    <submittedName>
        <fullName evidence="2">Fe-assimilating 1</fullName>
    </submittedName>
</protein>
<dbReference type="OrthoDB" id="514063at2759"/>
<gene>
    <name evidence="2" type="ORF">C2E20_3148</name>
</gene>
<dbReference type="AlphaFoldDB" id="A0A2P6VHL3"/>
<reference evidence="2 3" key="1">
    <citation type="journal article" date="2018" name="Plant J.">
        <title>Genome sequences of Chlorella sorokiniana UTEX 1602 and Micractinium conductrix SAG 241.80: implications to maltose excretion by a green alga.</title>
        <authorList>
            <person name="Arriola M.B."/>
            <person name="Velmurugan N."/>
            <person name="Zhang Y."/>
            <person name="Plunkett M.H."/>
            <person name="Hondzo H."/>
            <person name="Barney B.M."/>
        </authorList>
    </citation>
    <scope>NUCLEOTIDE SEQUENCE [LARGE SCALE GENOMIC DNA]</scope>
    <source>
        <strain evidence="2 3">SAG 241.80</strain>
    </source>
</reference>
<dbReference type="InterPro" id="IPR011643">
    <property type="entry name" value="HCR1"/>
</dbReference>
<name>A0A2P6VHL3_9CHLO</name>
<sequence>MAPSQRVAAACLACLLAAVCCPAVLAADATGTSVMGTHTFGSDVSGYLDMSQDVCDLIAAVDAKDWNSAEAIYKNGQNSLRSDGTTRKLQEWALDGAVDESHWGLYSAYFKNDTAWLDTFIGAGFAGVAPWTDAAARAQVVKKGVQSNLLVAYMFHEVDEAHEELEEGLTDPKTGAPHLVDEAAAIYFGTTCPTGSVADVANKRATSFGTLTTGPDGVCTAATNVAVAKAMAAMQAAAAAGDDAAYEAASKDLEKAIVTIFVQATLTYAAELDELVGAGNDTAAEEAEGVAFFRTIAPLVAQVAADDAETIMTALMVPAKGVQDKVETAFAATLEAYDITAADLGTLGATSSCELATTTAAAASPPPPSAAGRLAGAAVAAAAAAAGAVLLL</sequence>
<evidence type="ECO:0000313" key="3">
    <source>
        <dbReference type="Proteomes" id="UP000239649"/>
    </source>
</evidence>
<comment type="caution">
    <text evidence="2">The sequence shown here is derived from an EMBL/GenBank/DDBJ whole genome shotgun (WGS) entry which is preliminary data.</text>
</comment>
<dbReference type="EMBL" id="LHPF02000006">
    <property type="protein sequence ID" value="PSC73557.1"/>
    <property type="molecule type" value="Genomic_DNA"/>
</dbReference>
<accession>A0A2P6VHL3</accession>
<proteinExistence type="predicted"/>